<evidence type="ECO:0000256" key="1">
    <source>
        <dbReference type="ARBA" id="ARBA00004141"/>
    </source>
</evidence>
<keyword evidence="4 8" id="KW-1133">Transmembrane helix</keyword>
<evidence type="ECO:0000256" key="3">
    <source>
        <dbReference type="ARBA" id="ARBA00022692"/>
    </source>
</evidence>
<gene>
    <name evidence="10" type="ORF">EB796_018803</name>
</gene>
<evidence type="ECO:0000313" key="10">
    <source>
        <dbReference type="EMBL" id="KAF6022890.1"/>
    </source>
</evidence>
<dbReference type="InterPro" id="IPR013099">
    <property type="entry name" value="K_chnl_dom"/>
</dbReference>
<dbReference type="EMBL" id="VXIV02002793">
    <property type="protein sequence ID" value="KAF6022890.1"/>
    <property type="molecule type" value="Genomic_DNA"/>
</dbReference>
<evidence type="ECO:0000313" key="11">
    <source>
        <dbReference type="Proteomes" id="UP000593567"/>
    </source>
</evidence>
<sequence>MVTIVYCIIGLPLTLMCIAKLGRAFALAFRVVYHTCCCAICCLACVAKKHKLKYRSRKLANSDINDALGALVIGKNREENKSKFLRENEGNFTTISIWREIIKTKYSASLRHDTTVPAYLCLIVMAAYIVGGAYLFTAWEDWSYLEGAYFCFVTLTTIGFGDFVPGVNKGTGEKQNLVLCALYVLIGLALIGMCIDLMQVDVIKKVKWISQKIGLSKPKHVKTSCDKKKEKVGLKLSSEILPQTIGNNQSFYNHKTHHDHITRSLSHNLGVTSPSSIRSNNFRNCVSMPNTPVTMKALQSRPSGFFHLPLSTTEEPELSDSESIIA</sequence>
<evidence type="ECO:0000256" key="4">
    <source>
        <dbReference type="ARBA" id="ARBA00022989"/>
    </source>
</evidence>
<feature type="transmembrane region" description="Helical" evidence="8">
    <location>
        <begin position="142"/>
        <end position="164"/>
    </location>
</feature>
<dbReference type="InterPro" id="IPR003280">
    <property type="entry name" value="2pore_dom_K_chnl"/>
</dbReference>
<dbReference type="AlphaFoldDB" id="A0A7J7J9I3"/>
<keyword evidence="2" id="KW-0813">Transport</keyword>
<feature type="transmembrane region" description="Helical" evidence="8">
    <location>
        <begin position="29"/>
        <end position="47"/>
    </location>
</feature>
<keyword evidence="6 8" id="KW-0472">Membrane</keyword>
<dbReference type="PANTHER" id="PTHR11003:SF334">
    <property type="entry name" value="FI03418P"/>
    <property type="match status" value="1"/>
</dbReference>
<dbReference type="GO" id="GO:0015271">
    <property type="term" value="F:outward rectifier potassium channel activity"/>
    <property type="evidence" value="ECO:0007669"/>
    <property type="project" value="TreeGrafter"/>
</dbReference>
<feature type="domain" description="Potassium channel" evidence="9">
    <location>
        <begin position="124"/>
        <end position="198"/>
    </location>
</feature>
<accession>A0A7J7J9I3</accession>
<comment type="caution">
    <text evidence="10">The sequence shown here is derived from an EMBL/GenBank/DDBJ whole genome shotgun (WGS) entry which is preliminary data.</text>
</comment>
<dbReference type="OrthoDB" id="297496at2759"/>
<dbReference type="SUPFAM" id="SSF81324">
    <property type="entry name" value="Voltage-gated potassium channels"/>
    <property type="match status" value="1"/>
</dbReference>
<reference evidence="10" key="1">
    <citation type="submission" date="2020-06" db="EMBL/GenBank/DDBJ databases">
        <title>Draft genome of Bugula neritina, a colonial animal packing powerful symbionts and potential medicines.</title>
        <authorList>
            <person name="Rayko M."/>
        </authorList>
    </citation>
    <scope>NUCLEOTIDE SEQUENCE [LARGE SCALE GENOMIC DNA]</scope>
    <source>
        <strain evidence="10">Kwan_BN1</strain>
    </source>
</reference>
<dbReference type="Pfam" id="PF07885">
    <property type="entry name" value="Ion_trans_2"/>
    <property type="match status" value="1"/>
</dbReference>
<keyword evidence="3 8" id="KW-0812">Transmembrane</keyword>
<dbReference type="GO" id="GO:0022841">
    <property type="term" value="F:potassium ion leak channel activity"/>
    <property type="evidence" value="ECO:0007669"/>
    <property type="project" value="TreeGrafter"/>
</dbReference>
<proteinExistence type="predicted"/>
<evidence type="ECO:0000256" key="8">
    <source>
        <dbReference type="SAM" id="Phobius"/>
    </source>
</evidence>
<protein>
    <submittedName>
        <fullName evidence="10">KCNK18</fullName>
    </submittedName>
</protein>
<evidence type="ECO:0000259" key="9">
    <source>
        <dbReference type="Pfam" id="PF07885"/>
    </source>
</evidence>
<evidence type="ECO:0000256" key="2">
    <source>
        <dbReference type="ARBA" id="ARBA00022448"/>
    </source>
</evidence>
<comment type="subcellular location">
    <subcellularLocation>
        <location evidence="1">Membrane</location>
        <topology evidence="1">Multi-pass membrane protein</topology>
    </subcellularLocation>
</comment>
<organism evidence="10 11">
    <name type="scientific">Bugula neritina</name>
    <name type="common">Brown bryozoan</name>
    <name type="synonym">Sertularia neritina</name>
    <dbReference type="NCBI Taxonomy" id="10212"/>
    <lineage>
        <taxon>Eukaryota</taxon>
        <taxon>Metazoa</taxon>
        <taxon>Spiralia</taxon>
        <taxon>Lophotrochozoa</taxon>
        <taxon>Bryozoa</taxon>
        <taxon>Gymnolaemata</taxon>
        <taxon>Cheilostomatida</taxon>
        <taxon>Flustrina</taxon>
        <taxon>Buguloidea</taxon>
        <taxon>Bugulidae</taxon>
        <taxon>Bugula</taxon>
    </lineage>
</organism>
<dbReference type="PANTHER" id="PTHR11003">
    <property type="entry name" value="POTASSIUM CHANNEL, SUBFAMILY K"/>
    <property type="match status" value="1"/>
</dbReference>
<dbReference type="GO" id="GO:0030322">
    <property type="term" value="P:stabilization of membrane potential"/>
    <property type="evidence" value="ECO:0007669"/>
    <property type="project" value="TreeGrafter"/>
</dbReference>
<evidence type="ECO:0000256" key="6">
    <source>
        <dbReference type="ARBA" id="ARBA00023136"/>
    </source>
</evidence>
<dbReference type="Proteomes" id="UP000593567">
    <property type="component" value="Unassembled WGS sequence"/>
</dbReference>
<feature type="transmembrane region" description="Helical" evidence="8">
    <location>
        <begin position="176"/>
        <end position="198"/>
    </location>
</feature>
<evidence type="ECO:0000256" key="7">
    <source>
        <dbReference type="ARBA" id="ARBA00023303"/>
    </source>
</evidence>
<evidence type="ECO:0000256" key="5">
    <source>
        <dbReference type="ARBA" id="ARBA00023065"/>
    </source>
</evidence>
<dbReference type="Gene3D" id="1.10.287.70">
    <property type="match status" value="1"/>
</dbReference>
<dbReference type="GO" id="GO:0005886">
    <property type="term" value="C:plasma membrane"/>
    <property type="evidence" value="ECO:0007669"/>
    <property type="project" value="TreeGrafter"/>
</dbReference>
<keyword evidence="11" id="KW-1185">Reference proteome</keyword>
<keyword evidence="7" id="KW-0407">Ion channel</keyword>
<feature type="transmembrane region" description="Helical" evidence="8">
    <location>
        <begin position="116"/>
        <end position="136"/>
    </location>
</feature>
<name>A0A7J7J9I3_BUGNE</name>
<keyword evidence="5" id="KW-0406">Ion transport</keyword>